<dbReference type="Proteomes" id="UP001454036">
    <property type="component" value="Unassembled WGS sequence"/>
</dbReference>
<dbReference type="PANTHER" id="PTHR42648:SF28">
    <property type="entry name" value="TRANSPOSON-ENCODED PROTEIN WITH RIBONUCLEASE H-LIKE AND RETROVIRUS ZINC FINGER-LIKE DOMAINS"/>
    <property type="match status" value="1"/>
</dbReference>
<dbReference type="EMBL" id="BAABME010015614">
    <property type="protein sequence ID" value="GAA0142096.1"/>
    <property type="molecule type" value="Genomic_DNA"/>
</dbReference>
<comment type="caution">
    <text evidence="6">The sequence shown here is derived from an EMBL/GenBank/DDBJ whole genome shotgun (WGS) entry which is preliminary data.</text>
</comment>
<name>A0AAV3NSL2_LITER</name>
<sequence>MQIINLSPTTILEGEVPKEVWSGKKVSYKHLRVFGCRAFVHVPKDERSKLDNKSRQCVYLSYGDEKFGYKLYHPITKKVVRSRDVVFFEDQTIMDFDKEVQVETRSLSLVNFDSDDDDDDDPTKTPNMPWGDTDAEEGNNNDVSIDGVIESDRDEDQSSDGGEGDVLGSQHTKLPPHCSQQVGAHTTLASTRVRIPSSRYSPHEYVLATYEGEPICYQEVIEREDKLEWMNDMEDEINSLEKSNTYVLVDRISNRKVLKNRWVFKLKKEEGKASPRYKACLVVKGYEQKDDIDFEEIFSLVVKITSIRVVLGLVDLYDLEVEQLDVKTAFLHGDLEENVFMEQPEGFVVKGKEHMICKLNKSLYGLKQVPPQWYKKFETFMVAYGFG</sequence>
<keyword evidence="6" id="KW-0812">Transmembrane</keyword>
<accession>A0AAV3NSL2</accession>
<evidence type="ECO:0000256" key="1">
    <source>
        <dbReference type="ARBA" id="ARBA00022723"/>
    </source>
</evidence>
<feature type="domain" description="Reverse transcriptase Ty1/copia-type" evidence="4">
    <location>
        <begin position="244"/>
        <end position="386"/>
    </location>
</feature>
<dbReference type="AlphaFoldDB" id="A0AAV3NSL2"/>
<protein>
    <submittedName>
        <fullName evidence="6">Transmembrane signal receptor</fullName>
    </submittedName>
</protein>
<dbReference type="InterPro" id="IPR039537">
    <property type="entry name" value="Retrotran_Ty1/copia-like"/>
</dbReference>
<dbReference type="GO" id="GO:0046872">
    <property type="term" value="F:metal ion binding"/>
    <property type="evidence" value="ECO:0007669"/>
    <property type="project" value="UniProtKB-KW"/>
</dbReference>
<dbReference type="Pfam" id="PF25597">
    <property type="entry name" value="SH3_retrovirus"/>
    <property type="match status" value="1"/>
</dbReference>
<keyword evidence="6" id="KW-0675">Receptor</keyword>
<evidence type="ECO:0000256" key="2">
    <source>
        <dbReference type="ARBA" id="ARBA00022801"/>
    </source>
</evidence>
<dbReference type="PANTHER" id="PTHR42648">
    <property type="entry name" value="TRANSPOSASE, PUTATIVE-RELATED"/>
    <property type="match status" value="1"/>
</dbReference>
<keyword evidence="1" id="KW-0479">Metal-binding</keyword>
<dbReference type="InterPro" id="IPR057670">
    <property type="entry name" value="SH3_retrovirus"/>
</dbReference>
<dbReference type="InterPro" id="IPR013103">
    <property type="entry name" value="RVT_2"/>
</dbReference>
<proteinExistence type="predicted"/>
<evidence type="ECO:0000256" key="3">
    <source>
        <dbReference type="SAM" id="MobiDB-lite"/>
    </source>
</evidence>
<evidence type="ECO:0000313" key="7">
    <source>
        <dbReference type="Proteomes" id="UP001454036"/>
    </source>
</evidence>
<keyword evidence="6" id="KW-0472">Membrane</keyword>
<organism evidence="6 7">
    <name type="scientific">Lithospermum erythrorhizon</name>
    <name type="common">Purple gromwell</name>
    <name type="synonym">Lithospermum officinale var. erythrorhizon</name>
    <dbReference type="NCBI Taxonomy" id="34254"/>
    <lineage>
        <taxon>Eukaryota</taxon>
        <taxon>Viridiplantae</taxon>
        <taxon>Streptophyta</taxon>
        <taxon>Embryophyta</taxon>
        <taxon>Tracheophyta</taxon>
        <taxon>Spermatophyta</taxon>
        <taxon>Magnoliopsida</taxon>
        <taxon>eudicotyledons</taxon>
        <taxon>Gunneridae</taxon>
        <taxon>Pentapetalae</taxon>
        <taxon>asterids</taxon>
        <taxon>lamiids</taxon>
        <taxon>Boraginales</taxon>
        <taxon>Boraginaceae</taxon>
        <taxon>Boraginoideae</taxon>
        <taxon>Lithospermeae</taxon>
        <taxon>Lithospermum</taxon>
    </lineage>
</organism>
<evidence type="ECO:0000313" key="6">
    <source>
        <dbReference type="EMBL" id="GAA0142096.1"/>
    </source>
</evidence>
<dbReference type="Pfam" id="PF07727">
    <property type="entry name" value="RVT_2"/>
    <property type="match status" value="1"/>
</dbReference>
<gene>
    <name evidence="6" type="ORF">LIER_35514</name>
</gene>
<evidence type="ECO:0000259" key="4">
    <source>
        <dbReference type="Pfam" id="PF07727"/>
    </source>
</evidence>
<keyword evidence="7" id="KW-1185">Reference proteome</keyword>
<evidence type="ECO:0000259" key="5">
    <source>
        <dbReference type="Pfam" id="PF25597"/>
    </source>
</evidence>
<feature type="domain" description="Retroviral polymerase SH3-like" evidence="5">
    <location>
        <begin position="36"/>
        <end position="93"/>
    </location>
</feature>
<feature type="region of interest" description="Disordered" evidence="3">
    <location>
        <begin position="111"/>
        <end position="181"/>
    </location>
</feature>
<dbReference type="GO" id="GO:0016787">
    <property type="term" value="F:hydrolase activity"/>
    <property type="evidence" value="ECO:0007669"/>
    <property type="project" value="UniProtKB-KW"/>
</dbReference>
<reference evidence="6 7" key="1">
    <citation type="submission" date="2024-01" db="EMBL/GenBank/DDBJ databases">
        <title>The complete chloroplast genome sequence of Lithospermum erythrorhizon: insights into the phylogenetic relationship among Boraginaceae species and the maternal lineages of purple gromwells.</title>
        <authorList>
            <person name="Okada T."/>
            <person name="Watanabe K."/>
        </authorList>
    </citation>
    <scope>NUCLEOTIDE SEQUENCE [LARGE SCALE GENOMIC DNA]</scope>
</reference>
<keyword evidence="2" id="KW-0378">Hydrolase</keyword>